<evidence type="ECO:0000313" key="2">
    <source>
        <dbReference type="EMBL" id="SDK15125.1"/>
    </source>
</evidence>
<evidence type="ECO:0008006" key="4">
    <source>
        <dbReference type="Google" id="ProtNLM"/>
    </source>
</evidence>
<dbReference type="Proteomes" id="UP000198718">
    <property type="component" value="Unassembled WGS sequence"/>
</dbReference>
<accession>A0A1G8ZL50</accession>
<organism evidence="2 3">
    <name type="scientific">Natronincola ferrireducens</name>
    <dbReference type="NCBI Taxonomy" id="393762"/>
    <lineage>
        <taxon>Bacteria</taxon>
        <taxon>Bacillati</taxon>
        <taxon>Bacillota</taxon>
        <taxon>Clostridia</taxon>
        <taxon>Peptostreptococcales</taxon>
        <taxon>Natronincolaceae</taxon>
        <taxon>Natronincola</taxon>
    </lineage>
</organism>
<dbReference type="STRING" id="393762.SAMN05660472_00881"/>
<dbReference type="EMBL" id="FNFP01000001">
    <property type="protein sequence ID" value="SDK15125.1"/>
    <property type="molecule type" value="Genomic_DNA"/>
</dbReference>
<feature type="signal peptide" evidence="1">
    <location>
        <begin position="1"/>
        <end position="21"/>
    </location>
</feature>
<name>A0A1G8ZL50_9FIRM</name>
<dbReference type="AlphaFoldDB" id="A0A1G8ZL50"/>
<keyword evidence="1" id="KW-0732">Signal</keyword>
<evidence type="ECO:0000256" key="1">
    <source>
        <dbReference type="SAM" id="SignalP"/>
    </source>
</evidence>
<reference evidence="2 3" key="1">
    <citation type="submission" date="2016-10" db="EMBL/GenBank/DDBJ databases">
        <authorList>
            <person name="de Groot N.N."/>
        </authorList>
    </citation>
    <scope>NUCLEOTIDE SEQUENCE [LARGE SCALE GENOMIC DNA]</scope>
    <source>
        <strain evidence="2 3">DSM 18346</strain>
    </source>
</reference>
<evidence type="ECO:0000313" key="3">
    <source>
        <dbReference type="Proteomes" id="UP000198718"/>
    </source>
</evidence>
<feature type="chain" id="PRO_5039712311" description="Lipoprotein" evidence="1">
    <location>
        <begin position="22"/>
        <end position="186"/>
    </location>
</feature>
<sequence>MKKVILLLVAGTLALSLVACTGETNNVKDLNSTPDLSQSEKQETASIKTYMGQISGKLGNEITLSIGKLILENDSGDNQTMMIDENGNQIPVEGGFGGDADGDIVIMIPMPDDSGDEADGNAAGGGEIEKLPIEFTGEIKEFIIPAGANIVNVLGRETTLDSIKVGSLVQIIINETSGVVESIMVW</sequence>
<keyword evidence="3" id="KW-1185">Reference proteome</keyword>
<proteinExistence type="predicted"/>
<protein>
    <recommendedName>
        <fullName evidence="4">Lipoprotein</fullName>
    </recommendedName>
</protein>
<dbReference type="RefSeq" id="WP_090550795.1">
    <property type="nucleotide sequence ID" value="NZ_FNFP01000001.1"/>
</dbReference>
<dbReference type="OrthoDB" id="1859201at2"/>
<dbReference type="PROSITE" id="PS51257">
    <property type="entry name" value="PROKAR_LIPOPROTEIN"/>
    <property type="match status" value="1"/>
</dbReference>
<gene>
    <name evidence="2" type="ORF">SAMN05660472_00881</name>
</gene>